<evidence type="ECO:0000256" key="1">
    <source>
        <dbReference type="PROSITE-ProRule" id="PRU00708"/>
    </source>
</evidence>
<feature type="repeat" description="PPR" evidence="1">
    <location>
        <begin position="427"/>
        <end position="461"/>
    </location>
</feature>
<evidence type="ECO:0000256" key="2">
    <source>
        <dbReference type="SAM" id="MobiDB-lite"/>
    </source>
</evidence>
<dbReference type="InterPro" id="IPR011990">
    <property type="entry name" value="TPR-like_helical_dom_sf"/>
</dbReference>
<dbReference type="Pfam" id="PF01535">
    <property type="entry name" value="PPR"/>
    <property type="match status" value="4"/>
</dbReference>
<dbReference type="Gene3D" id="1.25.40.10">
    <property type="entry name" value="Tetratricopeptide repeat domain"/>
    <property type="match status" value="5"/>
</dbReference>
<protein>
    <recommendedName>
        <fullName evidence="4">Pentacotripeptide-repeat region of PRORP domain-containing protein</fullName>
    </recommendedName>
</protein>
<accession>A0A7S4J5J3</accession>
<feature type="region of interest" description="Disordered" evidence="2">
    <location>
        <begin position="155"/>
        <end position="185"/>
    </location>
</feature>
<dbReference type="GO" id="GO:0003729">
    <property type="term" value="F:mRNA binding"/>
    <property type="evidence" value="ECO:0007669"/>
    <property type="project" value="TreeGrafter"/>
</dbReference>
<feature type="repeat" description="PPR" evidence="1">
    <location>
        <begin position="114"/>
        <end position="148"/>
    </location>
</feature>
<dbReference type="EMBL" id="HBKQ01032337">
    <property type="protein sequence ID" value="CAE2252526.1"/>
    <property type="molecule type" value="Transcribed_RNA"/>
</dbReference>
<sequence>MNSAIDACARARPPRPDDAFRLWREGMDGGATGRRRLSPNVFTFGVLMSVRARSRDADGALELLRTMQDDFKVDPNAVVYSTVISACERSVPPKPDDALRLLREATEDPSIEMGVVGYNAALSALARAGEWRKAVRLLDEMEGGCDSPHCSLLHVDEEGDNGAPRGAKSSSPFPPLLDPDVVKPRPDEVTYGTVMAACERSEEWGMVLRYAEALNDRAADDPAFALDGVTITSALHACQRLGRCDEALEYLEMMKELDKTGDAESSYDADAGGQRTTRGRDRKGARAPLRGPDAVAYRLAISACARSRGGERWADGLRLLQEMRERTGAPPDVVAYTAAIGGCAEAGQCELAFQLLEKMGEDGVQPNRVTYNAAIRACATASARAAAEYGDSNAAGADPAVREPMERALALLTQMKSGEKGKDAEPDIVTYNAAIRACAEAMSIKGALDLMDDLRSRGLVPTVVTYGSLMTACERVGSVTCASKVFSMLREQQRTDDTLEANEIVYGAAISCCRKAGQRERTLLLLRKIISEGLSPNAATFNTVLTAQVEGKTPDLDRAASVYKLMGSRHAPGAKPNRQTYTLLVRGFASNFRPNDAEIFLRRMRGDGYAPDVDLYTATVTSYERTKQPIKALRLMESMREDGYNFYDIQVLDQAFKKAIKLVNVVGQGLSTSSGDEEGGVDDGDFDVDVLSGNTI</sequence>
<dbReference type="PROSITE" id="PS51375">
    <property type="entry name" value="PPR"/>
    <property type="match status" value="6"/>
</dbReference>
<dbReference type="Pfam" id="PF13812">
    <property type="entry name" value="PPR_3"/>
    <property type="match status" value="1"/>
</dbReference>
<evidence type="ECO:0008006" key="4">
    <source>
        <dbReference type="Google" id="ProtNLM"/>
    </source>
</evidence>
<feature type="repeat" description="PPR" evidence="1">
    <location>
        <begin position="577"/>
        <end position="611"/>
    </location>
</feature>
<feature type="region of interest" description="Disordered" evidence="2">
    <location>
        <begin position="261"/>
        <end position="288"/>
    </location>
</feature>
<reference evidence="3" key="1">
    <citation type="submission" date="2021-01" db="EMBL/GenBank/DDBJ databases">
        <authorList>
            <person name="Corre E."/>
            <person name="Pelletier E."/>
            <person name="Niang G."/>
            <person name="Scheremetjew M."/>
            <person name="Finn R."/>
            <person name="Kale V."/>
            <person name="Holt S."/>
            <person name="Cochrane G."/>
            <person name="Meng A."/>
            <person name="Brown T."/>
            <person name="Cohen L."/>
        </authorList>
    </citation>
    <scope>NUCLEOTIDE SEQUENCE</scope>
    <source>
        <strain evidence="3">Isolate 1302-5</strain>
    </source>
</reference>
<feature type="repeat" description="PPR" evidence="1">
    <location>
        <begin position="502"/>
        <end position="536"/>
    </location>
</feature>
<dbReference type="PANTHER" id="PTHR47938:SF35">
    <property type="entry name" value="PENTATRICOPEPTIDE REPEAT-CONTAINING PROTEIN 4, MITOCHONDRIAL-RELATED"/>
    <property type="match status" value="1"/>
</dbReference>
<dbReference type="AlphaFoldDB" id="A0A7S4J5J3"/>
<evidence type="ECO:0000313" key="3">
    <source>
        <dbReference type="EMBL" id="CAE2252526.1"/>
    </source>
</evidence>
<organism evidence="3">
    <name type="scientific">Odontella aurita</name>
    <dbReference type="NCBI Taxonomy" id="265563"/>
    <lineage>
        <taxon>Eukaryota</taxon>
        <taxon>Sar</taxon>
        <taxon>Stramenopiles</taxon>
        <taxon>Ochrophyta</taxon>
        <taxon>Bacillariophyta</taxon>
        <taxon>Mediophyceae</taxon>
        <taxon>Biddulphiophycidae</taxon>
        <taxon>Eupodiscales</taxon>
        <taxon>Odontellaceae</taxon>
        <taxon>Odontella</taxon>
    </lineage>
</organism>
<gene>
    <name evidence="3" type="ORF">OAUR00152_LOCUS22077</name>
</gene>
<dbReference type="PANTHER" id="PTHR47938">
    <property type="entry name" value="RESPIRATORY COMPLEX I CHAPERONE (CIA84), PUTATIVE (AFU_ORTHOLOGUE AFUA_2G06020)-RELATED"/>
    <property type="match status" value="1"/>
</dbReference>
<name>A0A7S4J5J3_9STRA</name>
<dbReference type="Pfam" id="PF13041">
    <property type="entry name" value="PPR_2"/>
    <property type="match status" value="2"/>
</dbReference>
<feature type="repeat" description="PPR" evidence="1">
    <location>
        <begin position="293"/>
        <end position="330"/>
    </location>
</feature>
<feature type="repeat" description="PPR" evidence="1">
    <location>
        <begin position="332"/>
        <end position="366"/>
    </location>
</feature>
<proteinExistence type="predicted"/>
<dbReference type="NCBIfam" id="TIGR00756">
    <property type="entry name" value="PPR"/>
    <property type="match status" value="3"/>
</dbReference>
<dbReference type="InterPro" id="IPR002885">
    <property type="entry name" value="PPR_rpt"/>
</dbReference>